<dbReference type="InterPro" id="IPR015797">
    <property type="entry name" value="NUDIX_hydrolase-like_dom_sf"/>
</dbReference>
<keyword evidence="3" id="KW-1185">Reference proteome</keyword>
<dbReference type="Gene3D" id="3.90.79.10">
    <property type="entry name" value="Nucleoside Triphosphate Pyrophosphohydrolase"/>
    <property type="match status" value="1"/>
</dbReference>
<evidence type="ECO:0000313" key="2">
    <source>
        <dbReference type="EMBL" id="ERT62766.1"/>
    </source>
</evidence>
<dbReference type="STRING" id="1319815.HMPREF0202_03004"/>
<dbReference type="PANTHER" id="PTHR43736:SF1">
    <property type="entry name" value="DIHYDRONEOPTERIN TRIPHOSPHATE DIPHOSPHATASE"/>
    <property type="match status" value="1"/>
</dbReference>
<dbReference type="RefSeq" id="WP_023052519.1">
    <property type="nucleotide sequence ID" value="NZ_CP173063.2"/>
</dbReference>
<reference evidence="2 3" key="1">
    <citation type="submission" date="2013-08" db="EMBL/GenBank/DDBJ databases">
        <authorList>
            <person name="Weinstock G."/>
            <person name="Sodergren E."/>
            <person name="Wylie T."/>
            <person name="Fulton L."/>
            <person name="Fulton R."/>
            <person name="Fronick C."/>
            <person name="O'Laughlin M."/>
            <person name="Godfrey J."/>
            <person name="Miner T."/>
            <person name="Herter B."/>
            <person name="Appelbaum E."/>
            <person name="Cordes M."/>
            <person name="Lek S."/>
            <person name="Wollam A."/>
            <person name="Pepin K.H."/>
            <person name="Palsikar V.B."/>
            <person name="Mitreva M."/>
            <person name="Wilson R.K."/>
        </authorList>
    </citation>
    <scope>NUCLEOTIDE SEQUENCE [LARGE SCALE GENOMIC DNA]</scope>
    <source>
        <strain evidence="2 3">ATCC BAA-474</strain>
    </source>
</reference>
<feature type="domain" description="Nudix hydrolase" evidence="1">
    <location>
        <begin position="43"/>
        <end position="181"/>
    </location>
</feature>
<comment type="caution">
    <text evidence="2">The sequence shown here is derived from an EMBL/GenBank/DDBJ whole genome shotgun (WGS) entry which is preliminary data.</text>
</comment>
<proteinExistence type="predicted"/>
<dbReference type="HOGENOM" id="CLU_101758_1_0_0"/>
<evidence type="ECO:0000259" key="1">
    <source>
        <dbReference type="PROSITE" id="PS51462"/>
    </source>
</evidence>
<dbReference type="PANTHER" id="PTHR43736">
    <property type="entry name" value="ADP-RIBOSE PYROPHOSPHATASE"/>
    <property type="match status" value="1"/>
</dbReference>
<name>U7UTZ8_9FUSO</name>
<dbReference type="PROSITE" id="PS51462">
    <property type="entry name" value="NUDIX"/>
    <property type="match status" value="1"/>
</dbReference>
<dbReference type="AlphaFoldDB" id="U7UTZ8"/>
<organism evidence="2 3">
    <name type="scientific">Cetobacterium somerae ATCC BAA-474</name>
    <dbReference type="NCBI Taxonomy" id="1319815"/>
    <lineage>
        <taxon>Bacteria</taxon>
        <taxon>Fusobacteriati</taxon>
        <taxon>Fusobacteriota</taxon>
        <taxon>Fusobacteriia</taxon>
        <taxon>Fusobacteriales</taxon>
        <taxon>Fusobacteriaceae</taxon>
        <taxon>Cetobacterium</taxon>
    </lineage>
</organism>
<accession>U7UTZ8</accession>
<dbReference type="CDD" id="cd03674">
    <property type="entry name" value="NUDIX_Hydrolase"/>
    <property type="match status" value="1"/>
</dbReference>
<evidence type="ECO:0000313" key="3">
    <source>
        <dbReference type="Proteomes" id="UP000017081"/>
    </source>
</evidence>
<dbReference type="PATRIC" id="fig|1319815.3.peg.2845"/>
<sequence length="190" mass="22377">MLLKLEKEIIEFSPYNEQEKLDKNILLKLLNSEKNIFSRKNKICHFTASSWIINEEKTKVLMIYHNIYNSWSWTGGHADEETNLLKVALTEAKEETGLENIKVLLEDIFSIEILTVDGHMKNGEYVSSHLHLNITYLLEANEHDMLSIKEDENSDVCWINIEESEKISKEEKMKIIYKKLNEKLKKYLRS</sequence>
<dbReference type="eggNOG" id="COG1051">
    <property type="taxonomic scope" value="Bacteria"/>
</dbReference>
<dbReference type="SUPFAM" id="SSF55811">
    <property type="entry name" value="Nudix"/>
    <property type="match status" value="1"/>
</dbReference>
<dbReference type="Pfam" id="PF00293">
    <property type="entry name" value="NUDIX"/>
    <property type="match status" value="1"/>
</dbReference>
<dbReference type="InterPro" id="IPR000086">
    <property type="entry name" value="NUDIX_hydrolase_dom"/>
</dbReference>
<dbReference type="Proteomes" id="UP000017081">
    <property type="component" value="Unassembled WGS sequence"/>
</dbReference>
<dbReference type="EMBL" id="AXZF01000207">
    <property type="protein sequence ID" value="ERT62766.1"/>
    <property type="molecule type" value="Genomic_DNA"/>
</dbReference>
<gene>
    <name evidence="2" type="ORF">HMPREF0202_03004</name>
</gene>
<protein>
    <recommendedName>
        <fullName evidence="1">Nudix hydrolase domain-containing protein</fullName>
    </recommendedName>
</protein>